<accession>A0A940RXY1</accession>
<reference evidence="1" key="1">
    <citation type="submission" date="2021-03" db="EMBL/GenBank/DDBJ databases">
        <title>Whole genome sequence of Streptomyces bomunensis MMS17-BM035.</title>
        <authorList>
            <person name="Lee J.H."/>
        </authorList>
    </citation>
    <scope>NUCLEOTIDE SEQUENCE</scope>
    <source>
        <strain evidence="1">MMS17-BM035</strain>
    </source>
</reference>
<proteinExistence type="predicted"/>
<dbReference type="AlphaFoldDB" id="A0A940RXY1"/>
<keyword evidence="2" id="KW-1185">Reference proteome</keyword>
<comment type="caution">
    <text evidence="1">The sequence shown here is derived from an EMBL/GenBank/DDBJ whole genome shotgun (WGS) entry which is preliminary data.</text>
</comment>
<evidence type="ECO:0000313" key="2">
    <source>
        <dbReference type="Proteomes" id="UP000670475"/>
    </source>
</evidence>
<sequence length="183" mass="19570">MRRQWWVAGSGCALLALGVGGWLGSLNRGYPFGDARACAGSDVPLQQELDVVRLPLPDGAENVHYVTHSTAAPGDVRLAVTFRSTSHAMQAYLRKYKIVTEGLHTLDDGRFALGDVGADPSHLGLCGKAAPIQAPAVLIDKQREGLGRQEDTVDITVQLSPDIYGNIRPTTSVLLTVSESPRP</sequence>
<protein>
    <submittedName>
        <fullName evidence="1">Uncharacterized protein</fullName>
    </submittedName>
</protein>
<evidence type="ECO:0000313" key="1">
    <source>
        <dbReference type="EMBL" id="MBP0460791.1"/>
    </source>
</evidence>
<dbReference type="Proteomes" id="UP000670475">
    <property type="component" value="Unassembled WGS sequence"/>
</dbReference>
<organism evidence="1 2">
    <name type="scientific">Streptomyces montanisoli</name>
    <dbReference type="NCBI Taxonomy" id="2798581"/>
    <lineage>
        <taxon>Bacteria</taxon>
        <taxon>Bacillati</taxon>
        <taxon>Actinomycetota</taxon>
        <taxon>Actinomycetes</taxon>
        <taxon>Kitasatosporales</taxon>
        <taxon>Streptomycetaceae</taxon>
        <taxon>Streptomyces</taxon>
    </lineage>
</organism>
<dbReference type="EMBL" id="JAGIQL010000135">
    <property type="protein sequence ID" value="MBP0460791.1"/>
    <property type="molecule type" value="Genomic_DNA"/>
</dbReference>
<name>A0A940RXY1_9ACTN</name>
<dbReference type="RefSeq" id="WP_209343483.1">
    <property type="nucleotide sequence ID" value="NZ_JAGIQL010000135.1"/>
</dbReference>
<gene>
    <name evidence="1" type="ORF">JFN87_25425</name>
</gene>